<gene>
    <name evidence="3" type="ORF">TJEJU_2311</name>
</gene>
<dbReference type="KEGG" id="tje:TJEJU_2311"/>
<evidence type="ECO:0000256" key="2">
    <source>
        <dbReference type="SAM" id="SignalP"/>
    </source>
</evidence>
<proteinExistence type="predicted"/>
<protein>
    <submittedName>
        <fullName evidence="3">Uncharacterized protein</fullName>
    </submittedName>
</protein>
<accession>A0A238UAH9</accession>
<keyword evidence="2" id="KW-0732">Signal</keyword>
<feature type="compositionally biased region" description="Polar residues" evidence="1">
    <location>
        <begin position="1304"/>
        <end position="1313"/>
    </location>
</feature>
<feature type="signal peptide" evidence="2">
    <location>
        <begin position="1"/>
        <end position="21"/>
    </location>
</feature>
<keyword evidence="4" id="KW-1185">Reference proteome</keyword>
<feature type="chain" id="PRO_5012556981" evidence="2">
    <location>
        <begin position="22"/>
        <end position="1566"/>
    </location>
</feature>
<sequence>MKKKLPLIFLLLLCVNVNLFANTKYGNIDSLLVSTKKGLKSKIKSTKLNSGKQFRTFKSLSKFDKLEDDFVPVKEHRFTEEGYQFTTKDSLENKRMLDLGVNTFLTVEETGNYIDVITKDGLAQLPVATKPISISNVKYTMGIAKAVFKPAFTELTVFLKIEFPNKNEKRGKQELILGASNVKLSHDGGIIGDAKLHLISQFTVNYNKGAILLTLKGSFEKPGTYAIVDCSGFKELGIDANIKFANGLLHPVDKKGKKKVGYVEADFKTSIADWNDLVVNISLPEFGVKGLEGTTFQLNTAVFDFSDLRNDDATPTSYLNKYYKEEPTLWRGVYVKSLKVILPPEFKIIGKGKDRMSFGATDLIIDNQGITGKFIGENIIGLDEGDASGWPISLDYFLLDIETNNLKAGKFNGRLKLPTSQLDSLKYSAVFQPGEYKLRVETEKNINFDLWDAAEVNLRKDSYIEMLVKNGAFRPKASLSGDVTIKAAMKPRDPNETNKKENDSPISFEGIEFEKMVIQTESPIFSVKYFGTKGRLGLSGFPVSIDKIGLETPTDKRANLIIGLSVNLTSESDGGNGGSSTLVIKAKHEDRKWKFDGVTLEKLFVEMDVAGTQLKGAIFIFDDNPTYGTGFAGALGAKFEKGLGGFEVQVKALFGRTKKFRYWFADGQVSLTNGFPVFTGFSLNTFGGGLYNRMKMVNRKKKGDKNKPNSSDAFNNIGASSSGIVYEPYEDNAFGFKAAVGIVAEGSEDLFNASVEFGMAFNRRGGLQEIYLKGTAKLLSSLPNDFSDQVLNDLDSIAEGDENPYLPAKEVDAAMAASLYIGFDFVNDIFQTTAEVYINFGIIRGIGNYGRAGWLDFYVAPDEWHLLVGTPQDRIGVTIDLVLLEMEMGAYFMTGDNLPGSPPPPPQVADILGLDIADLDYMRDLNNLESGKGLAFGASLKVSTGDLTFLIFYARFEAGVGFDIMVKDYGDAHCKGSSEPIGMNGWYANGQAYAFLQGELGLTFRLFGFKTKIPIISGGGAVLLQAKLPNPSWFRGYLGGKFNLLGGLIKGSFRFKVELGEKCEIVGGSPIDDIVVISDLKPKDGSADVDVFAAPQAVFNLQVNKVFELPDETGDRKYKILLDEFSVSKDGQKLEGEVKWSNNNDAAAFYSHEILPPNSNLKAYIQLHFEEFKNGRWEVMQVDGKRALETKEVTFTTGEAPKTIPLNNIEYMYPVLGQKNFFIEEYGKAYINLKRGQNYLFEQSPGWDKTMVMNSKSGTVFKKSYTYNAAKKQLVYTLPEKMTYQTEYDVSIILSSGGGDVNDNISTKTTKSDLGNEGEASSFDGKNKEDSYSNSVEKSTRVATGEITKDGKRELLFYDFRTSKYATFNKKMNSINVKNDLYQHIIYPYGVSLLKSIDRNEAFDLVELEGNEFSGNKPIIQARAVLDNSYYKRYIFPLLYENYPLEGEITVSRKTDEVGVPPVEAIQPLSWYVTYLESGEEAETTSYYPYSYNVTNYFWYDYEDLAYQVLDSDFNWRNNPRYVKLISEVFPYMREGKYKTTFKYILPGSVQKGKERVIKYVNPIND</sequence>
<dbReference type="EMBL" id="LT899436">
    <property type="protein sequence ID" value="SNR15996.1"/>
    <property type="molecule type" value="Genomic_DNA"/>
</dbReference>
<feature type="region of interest" description="Disordered" evidence="1">
    <location>
        <begin position="1304"/>
        <end position="1340"/>
    </location>
</feature>
<dbReference type="Proteomes" id="UP000215214">
    <property type="component" value="Chromosome TJEJU"/>
</dbReference>
<evidence type="ECO:0000256" key="1">
    <source>
        <dbReference type="SAM" id="MobiDB-lite"/>
    </source>
</evidence>
<organism evidence="3 4">
    <name type="scientific">Tenacibaculum jejuense</name>
    <dbReference type="NCBI Taxonomy" id="584609"/>
    <lineage>
        <taxon>Bacteria</taxon>
        <taxon>Pseudomonadati</taxon>
        <taxon>Bacteroidota</taxon>
        <taxon>Flavobacteriia</taxon>
        <taxon>Flavobacteriales</taxon>
        <taxon>Flavobacteriaceae</taxon>
        <taxon>Tenacibaculum</taxon>
    </lineage>
</organism>
<evidence type="ECO:0000313" key="4">
    <source>
        <dbReference type="Proteomes" id="UP000215214"/>
    </source>
</evidence>
<evidence type="ECO:0000313" key="3">
    <source>
        <dbReference type="EMBL" id="SNR15996.1"/>
    </source>
</evidence>
<dbReference type="OrthoDB" id="610610at2"/>
<reference evidence="3 4" key="1">
    <citation type="submission" date="2017-07" db="EMBL/GenBank/DDBJ databases">
        <authorList>
            <person name="Sun Z.S."/>
            <person name="Albrecht U."/>
            <person name="Echele G."/>
            <person name="Lee C.C."/>
        </authorList>
    </citation>
    <scope>NUCLEOTIDE SEQUENCE [LARGE SCALE GENOMIC DNA]</scope>
    <source>
        <strain evidence="4">type strain: KCTC 22618</strain>
    </source>
</reference>
<name>A0A238UAH9_9FLAO</name>